<sequence>MKIGLLVHPTKAHFLCPNPQRNLDPTRKHEGQQVVTEFDSILKMNGTSDFAVPNTSGCCTTSETLKPLFSIKFKRFIGKLHVLYKVQFVNPI</sequence>
<dbReference type="EMBL" id="JADYXP020000018">
    <property type="protein sequence ID" value="KAL0105776.1"/>
    <property type="molecule type" value="Genomic_DNA"/>
</dbReference>
<protein>
    <submittedName>
        <fullName evidence="1">Uncharacterized protein</fullName>
    </submittedName>
</protein>
<name>A0AAW2ETS4_9HYME</name>
<keyword evidence="2" id="KW-1185">Reference proteome</keyword>
<gene>
    <name evidence="1" type="ORF">PUN28_015886</name>
</gene>
<reference evidence="1 2" key="1">
    <citation type="submission" date="2023-03" db="EMBL/GenBank/DDBJ databases">
        <title>High recombination rates correlate with genetic variation in Cardiocondyla obscurior ants.</title>
        <authorList>
            <person name="Errbii M."/>
        </authorList>
    </citation>
    <scope>NUCLEOTIDE SEQUENCE [LARGE SCALE GENOMIC DNA]</scope>
    <source>
        <strain evidence="1">Alpha-2009</strain>
        <tissue evidence="1">Whole body</tissue>
    </source>
</reference>
<evidence type="ECO:0000313" key="2">
    <source>
        <dbReference type="Proteomes" id="UP001430953"/>
    </source>
</evidence>
<proteinExistence type="predicted"/>
<evidence type="ECO:0000313" key="1">
    <source>
        <dbReference type="EMBL" id="KAL0105776.1"/>
    </source>
</evidence>
<accession>A0AAW2ETS4</accession>
<organism evidence="1 2">
    <name type="scientific">Cardiocondyla obscurior</name>
    <dbReference type="NCBI Taxonomy" id="286306"/>
    <lineage>
        <taxon>Eukaryota</taxon>
        <taxon>Metazoa</taxon>
        <taxon>Ecdysozoa</taxon>
        <taxon>Arthropoda</taxon>
        <taxon>Hexapoda</taxon>
        <taxon>Insecta</taxon>
        <taxon>Pterygota</taxon>
        <taxon>Neoptera</taxon>
        <taxon>Endopterygota</taxon>
        <taxon>Hymenoptera</taxon>
        <taxon>Apocrita</taxon>
        <taxon>Aculeata</taxon>
        <taxon>Formicoidea</taxon>
        <taxon>Formicidae</taxon>
        <taxon>Myrmicinae</taxon>
        <taxon>Cardiocondyla</taxon>
    </lineage>
</organism>
<dbReference type="Proteomes" id="UP001430953">
    <property type="component" value="Unassembled WGS sequence"/>
</dbReference>
<comment type="caution">
    <text evidence="1">The sequence shown here is derived from an EMBL/GenBank/DDBJ whole genome shotgun (WGS) entry which is preliminary data.</text>
</comment>
<dbReference type="AlphaFoldDB" id="A0AAW2ETS4"/>